<evidence type="ECO:0000313" key="2">
    <source>
        <dbReference type="Proteomes" id="UP001157502"/>
    </source>
</evidence>
<evidence type="ECO:0000313" key="1">
    <source>
        <dbReference type="EMBL" id="KAJ7985326.1"/>
    </source>
</evidence>
<keyword evidence="2" id="KW-1185">Reference proteome</keyword>
<dbReference type="EMBL" id="CM055763">
    <property type="protein sequence ID" value="KAJ7985326.1"/>
    <property type="molecule type" value="Genomic_DNA"/>
</dbReference>
<proteinExistence type="predicted"/>
<gene>
    <name evidence="1" type="ORF">DPEC_G00350910</name>
</gene>
<comment type="caution">
    <text evidence="1">The sequence shown here is derived from an EMBL/GenBank/DDBJ whole genome shotgun (WGS) entry which is preliminary data.</text>
</comment>
<organism evidence="1 2">
    <name type="scientific">Dallia pectoralis</name>
    <name type="common">Alaska blackfish</name>
    <dbReference type="NCBI Taxonomy" id="75939"/>
    <lineage>
        <taxon>Eukaryota</taxon>
        <taxon>Metazoa</taxon>
        <taxon>Chordata</taxon>
        <taxon>Craniata</taxon>
        <taxon>Vertebrata</taxon>
        <taxon>Euteleostomi</taxon>
        <taxon>Actinopterygii</taxon>
        <taxon>Neopterygii</taxon>
        <taxon>Teleostei</taxon>
        <taxon>Protacanthopterygii</taxon>
        <taxon>Esociformes</taxon>
        <taxon>Umbridae</taxon>
        <taxon>Dallia</taxon>
    </lineage>
</organism>
<accession>A0ACC2F1R1</accession>
<sequence>MADSPRGPLSPAAGGQGQAPLITFNPGPDRMPPKDTLVPVKQARRVLTNRRVWVLIEPPRAQLSSHFTVRVNHEEVYRNAATPLAHRVQQTDRCLCHMPLWVRVSYAKFPIDNLAS</sequence>
<dbReference type="Proteomes" id="UP001157502">
    <property type="component" value="Chromosome 36"/>
</dbReference>
<protein>
    <submittedName>
        <fullName evidence="1">Uncharacterized protein</fullName>
    </submittedName>
</protein>
<reference evidence="1" key="1">
    <citation type="submission" date="2021-05" db="EMBL/GenBank/DDBJ databases">
        <authorList>
            <person name="Pan Q."/>
            <person name="Jouanno E."/>
            <person name="Zahm M."/>
            <person name="Klopp C."/>
            <person name="Cabau C."/>
            <person name="Louis A."/>
            <person name="Berthelot C."/>
            <person name="Parey E."/>
            <person name="Roest Crollius H."/>
            <person name="Montfort J."/>
            <person name="Robinson-Rechavi M."/>
            <person name="Bouchez O."/>
            <person name="Lampietro C."/>
            <person name="Lopez Roques C."/>
            <person name="Donnadieu C."/>
            <person name="Postlethwait J."/>
            <person name="Bobe J."/>
            <person name="Dillon D."/>
            <person name="Chandos A."/>
            <person name="von Hippel F."/>
            <person name="Guiguen Y."/>
        </authorList>
    </citation>
    <scope>NUCLEOTIDE SEQUENCE</scope>
    <source>
        <strain evidence="1">YG-Jan2019</strain>
    </source>
</reference>
<name>A0ACC2F1R1_DALPE</name>